<evidence type="ECO:0000256" key="7">
    <source>
        <dbReference type="ARBA" id="ARBA00023136"/>
    </source>
</evidence>
<evidence type="ECO:0000256" key="10">
    <source>
        <dbReference type="PROSITE-ProRule" id="PRU01360"/>
    </source>
</evidence>
<evidence type="ECO:0000256" key="4">
    <source>
        <dbReference type="ARBA" id="ARBA00022452"/>
    </source>
</evidence>
<dbReference type="OrthoDB" id="9145774at2"/>
<evidence type="ECO:0000313" key="16">
    <source>
        <dbReference type="EMBL" id="QCP09641.1"/>
    </source>
</evidence>
<keyword evidence="17" id="KW-1185">Reference proteome</keyword>
<dbReference type="Pfam" id="PF00593">
    <property type="entry name" value="TonB_dep_Rec_b-barrel"/>
    <property type="match status" value="1"/>
</dbReference>
<dbReference type="PROSITE" id="PS52016">
    <property type="entry name" value="TONB_DEPENDENT_REC_3"/>
    <property type="match status" value="1"/>
</dbReference>
<keyword evidence="5 10" id="KW-0812">Transmembrane</keyword>
<evidence type="ECO:0000256" key="1">
    <source>
        <dbReference type="ARBA" id="ARBA00004571"/>
    </source>
</evidence>
<dbReference type="PANTHER" id="PTHR40980:SF3">
    <property type="entry name" value="TONB-DEPENDENT RECEPTOR-LIKE BETA-BARREL DOMAIN-CONTAINING PROTEIN"/>
    <property type="match status" value="1"/>
</dbReference>
<protein>
    <submittedName>
        <fullName evidence="15">TonB-dependent receptor</fullName>
    </submittedName>
</protein>
<evidence type="ECO:0000313" key="15">
    <source>
        <dbReference type="EMBL" id="MBB3219569.1"/>
    </source>
</evidence>
<dbReference type="Pfam" id="PF07715">
    <property type="entry name" value="Plug"/>
    <property type="match status" value="1"/>
</dbReference>
<evidence type="ECO:0000256" key="5">
    <source>
        <dbReference type="ARBA" id="ARBA00022692"/>
    </source>
</evidence>
<accession>A0A4V1ED29</accession>
<evidence type="ECO:0000259" key="14">
    <source>
        <dbReference type="Pfam" id="PF07715"/>
    </source>
</evidence>
<feature type="domain" description="TonB-dependent receptor plug" evidence="14">
    <location>
        <begin position="62"/>
        <end position="174"/>
    </location>
</feature>
<dbReference type="InterPro" id="IPR010104">
    <property type="entry name" value="TonB_rcpt_bac"/>
</dbReference>
<dbReference type="EMBL" id="CP040017">
    <property type="protein sequence ID" value="QCP09641.1"/>
    <property type="molecule type" value="Genomic_DNA"/>
</dbReference>
<keyword evidence="9 10" id="KW-0998">Cell outer membrane</keyword>
<feature type="chain" id="PRO_5044609944" evidence="12">
    <location>
        <begin position="32"/>
        <end position="977"/>
    </location>
</feature>
<dbReference type="Proteomes" id="UP000298763">
    <property type="component" value="Chromosome"/>
</dbReference>
<evidence type="ECO:0000313" key="18">
    <source>
        <dbReference type="Proteomes" id="UP000584325"/>
    </source>
</evidence>
<reference evidence="16 17" key="1">
    <citation type="submission" date="2019-05" db="EMBL/GenBank/DDBJ databases">
        <title>Draft Genome Sequences of Six Type Strains of the Genus Massilia.</title>
        <authorList>
            <person name="Miess H."/>
            <person name="Frediansyhah A."/>
            <person name="Gross H."/>
        </authorList>
    </citation>
    <scope>NUCLEOTIDE SEQUENCE [LARGE SCALE GENOMIC DNA]</scope>
    <source>
        <strain evidence="16 17">DSMZ 26121</strain>
    </source>
</reference>
<dbReference type="PANTHER" id="PTHR40980">
    <property type="entry name" value="PLUG DOMAIN-CONTAINING PROTEIN"/>
    <property type="match status" value="1"/>
</dbReference>
<evidence type="ECO:0000256" key="6">
    <source>
        <dbReference type="ARBA" id="ARBA00023077"/>
    </source>
</evidence>
<keyword evidence="8 15" id="KW-0675">Receptor</keyword>
<dbReference type="AlphaFoldDB" id="A0A4V1ED29"/>
<dbReference type="SUPFAM" id="SSF56935">
    <property type="entry name" value="Porins"/>
    <property type="match status" value="1"/>
</dbReference>
<dbReference type="GO" id="GO:0009279">
    <property type="term" value="C:cell outer membrane"/>
    <property type="evidence" value="ECO:0007669"/>
    <property type="project" value="UniProtKB-SubCell"/>
</dbReference>
<dbReference type="InterPro" id="IPR000531">
    <property type="entry name" value="Beta-barrel_TonB"/>
</dbReference>
<comment type="subcellular location">
    <subcellularLocation>
        <location evidence="1 10">Cell outer membrane</location>
        <topology evidence="1 10">Multi-pass membrane protein</topology>
    </subcellularLocation>
</comment>
<organism evidence="15 18">
    <name type="scientific">Pseudoduganella umbonata</name>
    <dbReference type="NCBI Taxonomy" id="864828"/>
    <lineage>
        <taxon>Bacteria</taxon>
        <taxon>Pseudomonadati</taxon>
        <taxon>Pseudomonadota</taxon>
        <taxon>Betaproteobacteria</taxon>
        <taxon>Burkholderiales</taxon>
        <taxon>Oxalobacteraceae</taxon>
        <taxon>Telluria group</taxon>
        <taxon>Pseudoduganella</taxon>
    </lineage>
</organism>
<feature type="domain" description="TonB-dependent receptor-like beta-barrel" evidence="13">
    <location>
        <begin position="496"/>
        <end position="943"/>
    </location>
</feature>
<gene>
    <name evidence="16" type="ORF">FCL38_03795</name>
    <name evidence="15" type="ORF">FHS02_000356</name>
</gene>
<dbReference type="Gene3D" id="2.40.170.20">
    <property type="entry name" value="TonB-dependent receptor, beta-barrel domain"/>
    <property type="match status" value="1"/>
</dbReference>
<evidence type="ECO:0000259" key="13">
    <source>
        <dbReference type="Pfam" id="PF00593"/>
    </source>
</evidence>
<evidence type="ECO:0000256" key="9">
    <source>
        <dbReference type="ARBA" id="ARBA00023237"/>
    </source>
</evidence>
<dbReference type="RefSeq" id="WP_137312528.1">
    <property type="nucleotide sequence ID" value="NZ_CP040017.1"/>
</dbReference>
<evidence type="ECO:0000256" key="12">
    <source>
        <dbReference type="SAM" id="SignalP"/>
    </source>
</evidence>
<feature type="signal peptide" evidence="12">
    <location>
        <begin position="1"/>
        <end position="31"/>
    </location>
</feature>
<sequence>MHSSKTALKLTAIASAVLAMSHATAYAQAQAAEPQAASQADTQTVVVTGLRASLESALNAKRTENSIVDVVKAEDIGKFPDTNLAESLQRVPGVAIDRDAGEGRSITVRGLGQDFTRVRINGIEALATTGGSDNSGGTNRGRGFDFNVFASELFSSLTVRKSSAAEVEEGSLGATVDLQTMRPFDLAKRGFNATAMLKGRYNDLSEKSDPRGAFMFSDTFNNNTMGYLVSVAWGKRNLYEDGFSTGRWDNGPSVGGWCAPMGVGTSTSTTCSTSAPGFPASQRLPGTPENIAAYNAASSAANYHPRFPRYGRMVHEQERLGVTGSFEWKPQRGTRLSLDMLYADLDATREENYIEGFSFSRNLSSGGKPQTSVVDVQYDALGRMTYGVFNGVDIRSESRYDEMQTKFFQPTLNLSHQINEDWRLTAALGHAKSKFENPIQTTVTFDAPNVNGYTVDFRNGRLPVITYPFDVAKAGVLGIYGVPDGATAAANALPSEIRIRPAGTDNTNDVFSTDLAWRASDTWTIKGGVNLKRYKFNTWESRRANTAETIYGLPAGTDVNSLATVLTGFGPGQDLPAGNATSWVMPNIQAITSLYDAYCNCLKTGPAGGPGDFTLTSLSNTSARGNNRAITERDNGVFLQGDFDTELWGYGVRGNIGGRYVKTKLTATGYVATGGGTPVTVENEYNDFLPAFNVTTNVTPEFLVRLAAAKVMSRPPLGNLNPGGTVSTVGALGISSGNPLLEPFRAKTFDASFEYYFQNKAFLGLGLFQKNIASYVQGVRESMPYNQTGLPLSLLPANFTGTESFDVTSFRNTPGGKLRGFELNYQQPFTFLPAWGRNFGLIANYTKVSSKIDYIISATTANSGTVRNELVNLSPKSWNTTLYYDDGRFSARLTGAYRSAYLQTVPAQNNNDVAGKNETTNVDLSLSYKLNDKVEFTFEGVNLTNESSDQYVGSTRNSVNVLNVTGREYLLGVRYKF</sequence>
<proteinExistence type="inferred from homology"/>
<name>A0A4V1ED29_9BURK</name>
<keyword evidence="6 11" id="KW-0798">TonB box</keyword>
<dbReference type="CDD" id="cd01347">
    <property type="entry name" value="ligand_gated_channel"/>
    <property type="match status" value="1"/>
</dbReference>
<evidence type="ECO:0000256" key="8">
    <source>
        <dbReference type="ARBA" id="ARBA00023170"/>
    </source>
</evidence>
<dbReference type="EMBL" id="JACHXS010000001">
    <property type="protein sequence ID" value="MBB3219569.1"/>
    <property type="molecule type" value="Genomic_DNA"/>
</dbReference>
<evidence type="ECO:0000313" key="17">
    <source>
        <dbReference type="Proteomes" id="UP000298763"/>
    </source>
</evidence>
<keyword evidence="12" id="KW-0732">Signal</keyword>
<comment type="similarity">
    <text evidence="2 10 11">Belongs to the TonB-dependent receptor family.</text>
</comment>
<dbReference type="NCBIfam" id="TIGR01782">
    <property type="entry name" value="TonB-Xanth-Caul"/>
    <property type="match status" value="1"/>
</dbReference>
<dbReference type="Gene3D" id="2.170.130.10">
    <property type="entry name" value="TonB-dependent receptor, plug domain"/>
    <property type="match status" value="1"/>
</dbReference>
<evidence type="ECO:0000256" key="3">
    <source>
        <dbReference type="ARBA" id="ARBA00022448"/>
    </source>
</evidence>
<dbReference type="InterPro" id="IPR039426">
    <property type="entry name" value="TonB-dep_rcpt-like"/>
</dbReference>
<dbReference type="InterPro" id="IPR037066">
    <property type="entry name" value="Plug_dom_sf"/>
</dbReference>
<reference evidence="15 18" key="2">
    <citation type="submission" date="2020-08" db="EMBL/GenBank/DDBJ databases">
        <title>Genomic Encyclopedia of Type Strains, Phase III (KMG-III): the genomes of soil and plant-associated and newly described type strains.</title>
        <authorList>
            <person name="Whitman W."/>
        </authorList>
    </citation>
    <scope>NUCLEOTIDE SEQUENCE [LARGE SCALE GENOMIC DNA]</scope>
    <source>
        <strain evidence="15 18">CECT 7753</strain>
    </source>
</reference>
<keyword evidence="7 10" id="KW-0472">Membrane</keyword>
<keyword evidence="3 10" id="KW-0813">Transport</keyword>
<dbReference type="InterPro" id="IPR036942">
    <property type="entry name" value="Beta-barrel_TonB_sf"/>
</dbReference>
<dbReference type="InterPro" id="IPR012910">
    <property type="entry name" value="Plug_dom"/>
</dbReference>
<keyword evidence="4 10" id="KW-1134">Transmembrane beta strand</keyword>
<evidence type="ECO:0000256" key="2">
    <source>
        <dbReference type="ARBA" id="ARBA00009810"/>
    </source>
</evidence>
<dbReference type="Proteomes" id="UP000584325">
    <property type="component" value="Unassembled WGS sequence"/>
</dbReference>
<evidence type="ECO:0000256" key="11">
    <source>
        <dbReference type="RuleBase" id="RU003357"/>
    </source>
</evidence>